<protein>
    <submittedName>
        <fullName evidence="2">Putative catabolite repressor creI</fullName>
    </submittedName>
</protein>
<evidence type="ECO:0000256" key="1">
    <source>
        <dbReference type="SAM" id="MobiDB-lite"/>
    </source>
</evidence>
<sequence length="137" mass="14336">GPTGSHPLTSPLTEETPLAAAPFSAQTQPSAAFSGESASQDIRNHQAVENTVRIPNFSQNPAHGGQQPPIGRPQTHGQHKPAMARNANARNGNANVNANYRMTPLAPLIASKEQSPPPPESDGHPVNQGADSTHPHV</sequence>
<feature type="compositionally biased region" description="Polar residues" evidence="1">
    <location>
        <begin position="1"/>
        <end position="13"/>
    </location>
</feature>
<dbReference type="AlphaFoldDB" id="Q9C4T1"/>
<proteinExistence type="predicted"/>
<feature type="non-terminal residue" evidence="2">
    <location>
        <position position="137"/>
    </location>
</feature>
<feature type="compositionally biased region" description="Polar residues" evidence="1">
    <location>
        <begin position="24"/>
        <end position="41"/>
    </location>
</feature>
<feature type="non-terminal residue" evidence="2">
    <location>
        <position position="1"/>
    </location>
</feature>
<feature type="region of interest" description="Disordered" evidence="1">
    <location>
        <begin position="1"/>
        <end position="137"/>
    </location>
</feature>
<name>Q9C4T1_HALVO</name>
<accession>Q9C4T1</accession>
<feature type="compositionally biased region" description="Low complexity" evidence="1">
    <location>
        <begin position="83"/>
        <end position="99"/>
    </location>
</feature>
<reference evidence="2" key="1">
    <citation type="submission" date="2000-10" db="EMBL/GenBank/DDBJ databases">
        <title>Differential expression of genes influenced by changing salinity using RNA arbitrarily primed PCR in the archaeal halophile, Haloferax volcanii.</title>
        <authorList>
            <person name="Bidle K.A."/>
        </authorList>
    </citation>
    <scope>NUCLEOTIDE SEQUENCE</scope>
    <source>
        <strain evidence="2">WFD11</strain>
    </source>
</reference>
<dbReference type="EMBL" id="AF315624">
    <property type="protein sequence ID" value="AAK11169.1"/>
    <property type="molecule type" value="Genomic_DNA"/>
</dbReference>
<evidence type="ECO:0000313" key="2">
    <source>
        <dbReference type="EMBL" id="AAK11169.1"/>
    </source>
</evidence>
<organism evidence="2">
    <name type="scientific">Haloferax volcanii</name>
    <name type="common">Halobacterium volcanii</name>
    <dbReference type="NCBI Taxonomy" id="2246"/>
    <lineage>
        <taxon>Archaea</taxon>
        <taxon>Methanobacteriati</taxon>
        <taxon>Methanobacteriota</taxon>
        <taxon>Stenosarchaea group</taxon>
        <taxon>Halobacteria</taxon>
        <taxon>Halobacteriales</taxon>
        <taxon>Haloferacaceae</taxon>
        <taxon>Haloferax</taxon>
    </lineage>
</organism>